<dbReference type="GO" id="GO:0005524">
    <property type="term" value="F:ATP binding"/>
    <property type="evidence" value="ECO:0007669"/>
    <property type="project" value="InterPro"/>
</dbReference>
<dbReference type="EMBL" id="VJMH01005859">
    <property type="protein sequence ID" value="KAF0692669.1"/>
    <property type="molecule type" value="Genomic_DNA"/>
</dbReference>
<dbReference type="GO" id="GO:0008017">
    <property type="term" value="F:microtubule binding"/>
    <property type="evidence" value="ECO:0007669"/>
    <property type="project" value="InterPro"/>
</dbReference>
<evidence type="ECO:0000256" key="2">
    <source>
        <dbReference type="SAM" id="MobiDB-lite"/>
    </source>
</evidence>
<keyword evidence="6" id="KW-1185">Reference proteome</keyword>
<reference evidence="4" key="2">
    <citation type="submission" date="2019-06" db="EMBL/GenBank/DDBJ databases">
        <title>Genomics analysis of Aphanomyces spp. identifies a new class of oomycete effector associated with host adaptation.</title>
        <authorList>
            <person name="Gaulin E."/>
        </authorList>
    </citation>
    <scope>NUCLEOTIDE SEQUENCE</scope>
    <source>
        <strain evidence="4">CBS 578.67</strain>
    </source>
</reference>
<dbReference type="InterPro" id="IPR036961">
    <property type="entry name" value="Kinesin_motor_dom_sf"/>
</dbReference>
<keyword evidence="1" id="KW-0175">Coiled coil</keyword>
<evidence type="ECO:0000313" key="4">
    <source>
        <dbReference type="EMBL" id="KAF0692669.1"/>
    </source>
</evidence>
<dbReference type="Proteomes" id="UP000332933">
    <property type="component" value="Unassembled WGS sequence"/>
</dbReference>
<dbReference type="SMART" id="SM00129">
    <property type="entry name" value="KISc"/>
    <property type="match status" value="1"/>
</dbReference>
<feature type="compositionally biased region" description="Basic and acidic residues" evidence="2">
    <location>
        <begin position="857"/>
        <end position="867"/>
    </location>
</feature>
<dbReference type="EMBL" id="CAADRA010005880">
    <property type="protein sequence ID" value="VFT93044.1"/>
    <property type="molecule type" value="Genomic_DNA"/>
</dbReference>
<feature type="domain" description="Kinesin motor" evidence="3">
    <location>
        <begin position="455"/>
        <end position="795"/>
    </location>
</feature>
<dbReference type="Pfam" id="PF00225">
    <property type="entry name" value="Kinesin"/>
    <property type="match status" value="1"/>
</dbReference>
<evidence type="ECO:0000259" key="3">
    <source>
        <dbReference type="SMART" id="SM00129"/>
    </source>
</evidence>
<dbReference type="AlphaFoldDB" id="A0A485L5W0"/>
<dbReference type="InterPro" id="IPR027417">
    <property type="entry name" value="P-loop_NTPase"/>
</dbReference>
<dbReference type="InterPro" id="IPR001752">
    <property type="entry name" value="Kinesin_motor_dom"/>
</dbReference>
<dbReference type="GO" id="GO:0007018">
    <property type="term" value="P:microtubule-based movement"/>
    <property type="evidence" value="ECO:0007669"/>
    <property type="project" value="InterPro"/>
</dbReference>
<evidence type="ECO:0000313" key="5">
    <source>
        <dbReference type="EMBL" id="VFT93044.1"/>
    </source>
</evidence>
<proteinExistence type="predicted"/>
<organism evidence="5 6">
    <name type="scientific">Aphanomyces stellatus</name>
    <dbReference type="NCBI Taxonomy" id="120398"/>
    <lineage>
        <taxon>Eukaryota</taxon>
        <taxon>Sar</taxon>
        <taxon>Stramenopiles</taxon>
        <taxon>Oomycota</taxon>
        <taxon>Saprolegniomycetes</taxon>
        <taxon>Saprolegniales</taxon>
        <taxon>Verrucalvaceae</taxon>
        <taxon>Aphanomyces</taxon>
    </lineage>
</organism>
<evidence type="ECO:0000256" key="1">
    <source>
        <dbReference type="SAM" id="Coils"/>
    </source>
</evidence>
<sequence length="914" mass="102803">MMMMDASSSSASSSSASSVRRSSFNLYNATILDLHLAASSIQRVWRRVSRVPPKKPLAPHAQALAKVQSSGESVGQLLVVLTTELAALRTEYADLEAKHRRLFYEMEAQQHEKLDLRTQSASEEKRLQEEIRSLQQIIHTHLDDVDLTLLKPSTKESARRAPTPVETSATAADDMDVRYWHEALKLAVAQETQAKEKAHAMETRLTELQAKYSMLQDECRALRAEESQARLAVVEADQQRQVLQDALDDLQDTHDTTLDQLRRSQEEAQSQYTHWMQSQTKLQEAVTACNQLQDDVAVLRSTNETLRKDNERMVVVQDEVAALKRTINGLKGTVTAKTAEAKAFQAYGSSAREHLQTQGLQLQKHTQFQTQFVQVGAVALAALRGLKHVVIESKDMVVAWQSETLHCFALLQTKLATTTQFVHMAHIEHKLLRHAMLDAKEATVHLHEQLWKIRRNALMVCQVINTQETDPAGEAPRRATANYDSGELLYRQTDDDDDDDATTTASEATTTTLTMRAQLDTIFSNRGREWTNGESVSPAIQSVLDGYNACVVAFEGQPDIETNRRARSSATTLVLHDLFEQIQSLVGFCTVQCSLSYLGIYSEHVYDLLSVDRSEVQSTDAFCMHAATGGANQNPMIVLDIRNADEADIALDEGLKNFDKLTQEFPTMHRLTHRILTVCVTTHHLFDNVHTNSKLQIVELCAGDSGRECTWQDTERIRATISAENSLNAFTTCLSEIRVQDPSFVRYHCSKLTLLLQDCLNVNVSDAKLLLLCTIKTDHAHGLRLIQMLQLFRAALHPATVAHDTPLSLDLFLNRFPDCHRFHVTWQAPQRPRLFLPWEDELQAMKDRNALVAQESLEERSPCHENNDQDAPSTIHRRHTSPAKALKKPKRKSTMIARHASAATTPSTKRAPFR</sequence>
<evidence type="ECO:0000313" key="6">
    <source>
        <dbReference type="Proteomes" id="UP000332933"/>
    </source>
</evidence>
<gene>
    <name evidence="5" type="primary">Aste57867_16268</name>
    <name evidence="4" type="ORF">As57867_016211</name>
    <name evidence="5" type="ORF">ASTE57867_16268</name>
</gene>
<dbReference type="GO" id="GO:0015630">
    <property type="term" value="C:microtubule cytoskeleton"/>
    <property type="evidence" value="ECO:0007669"/>
    <property type="project" value="TreeGrafter"/>
</dbReference>
<feature type="region of interest" description="Disordered" evidence="2">
    <location>
        <begin position="855"/>
        <end position="914"/>
    </location>
</feature>
<feature type="compositionally biased region" description="Basic residues" evidence="2">
    <location>
        <begin position="875"/>
        <end position="893"/>
    </location>
</feature>
<name>A0A485L5W0_9STRA</name>
<dbReference type="GO" id="GO:0003777">
    <property type="term" value="F:microtubule motor activity"/>
    <property type="evidence" value="ECO:0007669"/>
    <property type="project" value="InterPro"/>
</dbReference>
<accession>A0A485L5W0</accession>
<dbReference type="OrthoDB" id="70408at2759"/>
<dbReference type="PANTHER" id="PTHR47972">
    <property type="entry name" value="KINESIN-LIKE PROTEIN KLP-3"/>
    <property type="match status" value="1"/>
</dbReference>
<dbReference type="PANTHER" id="PTHR47972:SF28">
    <property type="entry name" value="KINESIN-LIKE PROTEIN KLP-3"/>
    <property type="match status" value="1"/>
</dbReference>
<feature type="coiled-coil region" evidence="1">
    <location>
        <begin position="191"/>
        <end position="309"/>
    </location>
</feature>
<dbReference type="InterPro" id="IPR027640">
    <property type="entry name" value="Kinesin-like_fam"/>
</dbReference>
<protein>
    <submittedName>
        <fullName evidence="5">Aste57867_16268 protein</fullName>
    </submittedName>
</protein>
<feature type="coiled-coil region" evidence="1">
    <location>
        <begin position="78"/>
        <end position="105"/>
    </location>
</feature>
<dbReference type="Gene3D" id="3.40.850.10">
    <property type="entry name" value="Kinesin motor domain"/>
    <property type="match status" value="1"/>
</dbReference>
<reference evidence="5 6" key="1">
    <citation type="submission" date="2019-03" db="EMBL/GenBank/DDBJ databases">
        <authorList>
            <person name="Gaulin E."/>
            <person name="Dumas B."/>
        </authorList>
    </citation>
    <scope>NUCLEOTIDE SEQUENCE [LARGE SCALE GENOMIC DNA]</scope>
    <source>
        <strain evidence="5">CBS 568.67</strain>
    </source>
</reference>
<dbReference type="SUPFAM" id="SSF52540">
    <property type="entry name" value="P-loop containing nucleoside triphosphate hydrolases"/>
    <property type="match status" value="1"/>
</dbReference>